<accession>A0A3M8F436</accession>
<sequence>MKLNRETEDDEEICRICGFTEGELLWEGGRPNHVICPCCGTESGTGNAGEPADWDGMRGIRVFRGYWVGNGAQWSSPSRKPEDWDLLRQMAQLPPEWR</sequence>
<dbReference type="Proteomes" id="UP000028058">
    <property type="component" value="Unassembled WGS sequence"/>
</dbReference>
<keyword evidence="2" id="KW-1185">Reference proteome</keyword>
<reference evidence="1 2" key="1">
    <citation type="journal article" date="2014" name="Genome Announc.">
        <title>Draft Genome Sequence of Streptomyces fradiae ATCC 19609, a Strain Highly Sensitive to Antibiotics.</title>
        <authorList>
            <person name="Bekker O.B."/>
            <person name="Klimina K.M."/>
            <person name="Vatlin A.A."/>
            <person name="Zakharevich N.V."/>
            <person name="Kasianov A.S."/>
            <person name="Danilenko V.N."/>
        </authorList>
    </citation>
    <scope>NUCLEOTIDE SEQUENCE [LARGE SCALE GENOMIC DNA]</scope>
    <source>
        <strain evidence="1 2">ATCC 19609</strain>
    </source>
</reference>
<proteinExistence type="predicted"/>
<dbReference type="OrthoDB" id="1456570at2"/>
<evidence type="ECO:0000313" key="1">
    <source>
        <dbReference type="EMBL" id="RKM95376.1"/>
    </source>
</evidence>
<dbReference type="AlphaFoldDB" id="A0A3M8F436"/>
<protein>
    <submittedName>
        <fullName evidence="1">Uncharacterized protein</fullName>
    </submittedName>
</protein>
<dbReference type="EMBL" id="JNAD02000006">
    <property type="protein sequence ID" value="RKM95376.1"/>
    <property type="molecule type" value="Genomic_DNA"/>
</dbReference>
<organism evidence="1 2">
    <name type="scientific">Streptomyces xinghaiensis</name>
    <dbReference type="NCBI Taxonomy" id="1038928"/>
    <lineage>
        <taxon>Bacteria</taxon>
        <taxon>Bacillati</taxon>
        <taxon>Actinomycetota</taxon>
        <taxon>Actinomycetes</taxon>
        <taxon>Kitasatosporales</taxon>
        <taxon>Streptomycetaceae</taxon>
        <taxon>Streptomyces</taxon>
    </lineage>
</organism>
<evidence type="ECO:0000313" key="2">
    <source>
        <dbReference type="Proteomes" id="UP000028058"/>
    </source>
</evidence>
<dbReference type="RefSeq" id="WP_043460590.1">
    <property type="nucleotide sequence ID" value="NZ_CP134822.1"/>
</dbReference>
<name>A0A3M8F436_9ACTN</name>
<gene>
    <name evidence="1" type="ORF">SFRA_015060</name>
</gene>
<comment type="caution">
    <text evidence="1">The sequence shown here is derived from an EMBL/GenBank/DDBJ whole genome shotgun (WGS) entry which is preliminary data.</text>
</comment>